<proteinExistence type="predicted"/>
<keyword evidence="3" id="KW-1185">Reference proteome</keyword>
<dbReference type="CDD" id="cd03884">
    <property type="entry name" value="M20_bAS"/>
    <property type="match status" value="1"/>
</dbReference>
<gene>
    <name evidence="2" type="ORF">KY465_11610</name>
</gene>
<dbReference type="PANTHER" id="PTHR32494">
    <property type="entry name" value="ALLANTOATE DEIMINASE-RELATED"/>
    <property type="match status" value="1"/>
</dbReference>
<keyword evidence="1 2" id="KW-0378">Hydrolase</keyword>
<dbReference type="NCBIfam" id="TIGR01879">
    <property type="entry name" value="hydantase"/>
    <property type="match status" value="1"/>
</dbReference>
<evidence type="ECO:0000313" key="2">
    <source>
        <dbReference type="EMBL" id="MBW3097927.1"/>
    </source>
</evidence>
<name>A0ABS6WPN9_9HYPH</name>
<dbReference type="Pfam" id="PF01546">
    <property type="entry name" value="Peptidase_M20"/>
    <property type="match status" value="1"/>
</dbReference>
<dbReference type="PROSITE" id="PS00758">
    <property type="entry name" value="ARGE_DAPE_CPG2_1"/>
    <property type="match status" value="1"/>
</dbReference>
<sequence>MAKQPRIASSRLRELLDDLNRFGHDAETGGYNRIGYGAADMAARDWFEDLLRREGLTVSRDGAANIFGRYGPAEGPSILVGSHLDTVPQGGGFDGALGVAAGLECIRALKTAEIWPKTAVEVVAFAEEEGRFGGMLGSQALAGQVDPGWLHTASDAQGIRLADAMRQVGLNPDSVPTAARSPADIAAFLELHIEQGPVLESEGRAIGIVEAISGVCNLSVTFTGLANHSGTTPMNLRADAFAGLAEFAVTIPSLIEAVGGAQSRITIGKVELEPNFPHTIPGLAIFSIIIRDTDAAIQQKLREAVQQRLQTVASRHRLTVEIVEKSLLAPVRLDPELAERIAAIAERRGMAWRRMPSGAGHDAQTMQSRWPSALIFVPSRNGISHAPEEYTEWDDVVCGAELLLDTLTELAVQGDKF</sequence>
<dbReference type="GO" id="GO:0016787">
    <property type="term" value="F:hydrolase activity"/>
    <property type="evidence" value="ECO:0007669"/>
    <property type="project" value="UniProtKB-KW"/>
</dbReference>
<comment type="caution">
    <text evidence="2">The sequence shown here is derived from an EMBL/GenBank/DDBJ whole genome shotgun (WGS) entry which is preliminary data.</text>
</comment>
<dbReference type="InterPro" id="IPR002933">
    <property type="entry name" value="Peptidase_M20"/>
</dbReference>
<dbReference type="EMBL" id="JAHWQX010000003">
    <property type="protein sequence ID" value="MBW3097927.1"/>
    <property type="molecule type" value="Genomic_DNA"/>
</dbReference>
<dbReference type="InterPro" id="IPR001261">
    <property type="entry name" value="ArgE/DapE_CS"/>
</dbReference>
<dbReference type="NCBIfam" id="NF006771">
    <property type="entry name" value="PRK09290.1-5"/>
    <property type="match status" value="1"/>
</dbReference>
<evidence type="ECO:0000256" key="1">
    <source>
        <dbReference type="ARBA" id="ARBA00022801"/>
    </source>
</evidence>
<reference evidence="2" key="1">
    <citation type="submission" date="2021-07" db="EMBL/GenBank/DDBJ databases">
        <title>Pseudohoeflea marina sp. nov. a polyhydroxyalcanoate-producing bacterium.</title>
        <authorList>
            <person name="Zheng W."/>
            <person name="Yu S."/>
            <person name="Huang Y."/>
        </authorList>
    </citation>
    <scope>NUCLEOTIDE SEQUENCE</scope>
    <source>
        <strain evidence="2">DP4N28-3</strain>
    </source>
</reference>
<organism evidence="2 3">
    <name type="scientific">Pseudohoeflea coraliihabitans</name>
    <dbReference type="NCBI Taxonomy" id="2860393"/>
    <lineage>
        <taxon>Bacteria</taxon>
        <taxon>Pseudomonadati</taxon>
        <taxon>Pseudomonadota</taxon>
        <taxon>Alphaproteobacteria</taxon>
        <taxon>Hyphomicrobiales</taxon>
        <taxon>Rhizobiaceae</taxon>
        <taxon>Pseudohoeflea</taxon>
    </lineage>
</organism>
<protein>
    <submittedName>
        <fullName evidence="2">Zn-dependent hydrolase</fullName>
    </submittedName>
</protein>
<dbReference type="InterPro" id="IPR010158">
    <property type="entry name" value="Amidase_Cbmase"/>
</dbReference>
<dbReference type="PIRSF" id="PIRSF001235">
    <property type="entry name" value="Amidase_carbamoylase"/>
    <property type="match status" value="1"/>
</dbReference>
<dbReference type="Proteomes" id="UP001430804">
    <property type="component" value="Unassembled WGS sequence"/>
</dbReference>
<accession>A0ABS6WPN9</accession>
<evidence type="ECO:0000313" key="3">
    <source>
        <dbReference type="Proteomes" id="UP001430804"/>
    </source>
</evidence>
<dbReference type="PANTHER" id="PTHR32494:SF5">
    <property type="entry name" value="ALLANTOATE AMIDOHYDROLASE"/>
    <property type="match status" value="1"/>
</dbReference>